<evidence type="ECO:0000256" key="2">
    <source>
        <dbReference type="SAM" id="Phobius"/>
    </source>
</evidence>
<feature type="transmembrane region" description="Helical" evidence="2">
    <location>
        <begin position="30"/>
        <end position="53"/>
    </location>
</feature>
<gene>
    <name evidence="3" type="ORF">XENORESO_016263</name>
</gene>
<organism evidence="3 4">
    <name type="scientific">Xenotaenia resolanae</name>
    <dbReference type="NCBI Taxonomy" id="208358"/>
    <lineage>
        <taxon>Eukaryota</taxon>
        <taxon>Metazoa</taxon>
        <taxon>Chordata</taxon>
        <taxon>Craniata</taxon>
        <taxon>Vertebrata</taxon>
        <taxon>Euteleostomi</taxon>
        <taxon>Actinopterygii</taxon>
        <taxon>Neopterygii</taxon>
        <taxon>Teleostei</taxon>
        <taxon>Neoteleostei</taxon>
        <taxon>Acanthomorphata</taxon>
        <taxon>Ovalentaria</taxon>
        <taxon>Atherinomorphae</taxon>
        <taxon>Cyprinodontiformes</taxon>
        <taxon>Goodeidae</taxon>
        <taxon>Xenotaenia</taxon>
    </lineage>
</organism>
<reference evidence="3 4" key="1">
    <citation type="submission" date="2021-06" db="EMBL/GenBank/DDBJ databases">
        <authorList>
            <person name="Palmer J.M."/>
        </authorList>
    </citation>
    <scope>NUCLEOTIDE SEQUENCE [LARGE SCALE GENOMIC DNA]</scope>
    <source>
        <strain evidence="3 4">XR_2019</strain>
        <tissue evidence="3">Muscle</tissue>
    </source>
</reference>
<evidence type="ECO:0000256" key="1">
    <source>
        <dbReference type="SAM" id="MobiDB-lite"/>
    </source>
</evidence>
<feature type="non-terminal residue" evidence="3">
    <location>
        <position position="1"/>
    </location>
</feature>
<dbReference type="Proteomes" id="UP001444071">
    <property type="component" value="Unassembled WGS sequence"/>
</dbReference>
<evidence type="ECO:0000313" key="3">
    <source>
        <dbReference type="EMBL" id="MEQ2270152.1"/>
    </source>
</evidence>
<keyword evidence="2" id="KW-0812">Transmembrane</keyword>
<proteinExistence type="predicted"/>
<sequence length="129" mass="14020">APTTVTGARENATEGQNQNTAQDKSFPVPISLIILLGSLILTVIVALSFLFILRTKRAKIQDSTASKLNEGEPAYSEVTFKKTNAAQDESGADVTYSSVTPVKQEGVRRTEAKDEDVIYSTVIHHKQNV</sequence>
<protein>
    <submittedName>
        <fullName evidence="3">Uncharacterized protein</fullName>
    </submittedName>
</protein>
<name>A0ABV0WKK0_9TELE</name>
<keyword evidence="4" id="KW-1185">Reference proteome</keyword>
<feature type="region of interest" description="Disordered" evidence="1">
    <location>
        <begin position="1"/>
        <end position="21"/>
    </location>
</feature>
<accession>A0ABV0WKK0</accession>
<keyword evidence="2" id="KW-0472">Membrane</keyword>
<evidence type="ECO:0000313" key="4">
    <source>
        <dbReference type="Proteomes" id="UP001444071"/>
    </source>
</evidence>
<keyword evidence="2" id="KW-1133">Transmembrane helix</keyword>
<comment type="caution">
    <text evidence="3">The sequence shown here is derived from an EMBL/GenBank/DDBJ whole genome shotgun (WGS) entry which is preliminary data.</text>
</comment>
<dbReference type="EMBL" id="JAHRIM010055394">
    <property type="protein sequence ID" value="MEQ2270152.1"/>
    <property type="molecule type" value="Genomic_DNA"/>
</dbReference>